<gene>
    <name evidence="1" type="ORF">ENU20_05230</name>
</gene>
<proteinExistence type="predicted"/>
<evidence type="ECO:0000313" key="1">
    <source>
        <dbReference type="EMBL" id="HGQ74459.1"/>
    </source>
</evidence>
<accession>A0A7C4JLZ5</accession>
<comment type="caution">
    <text evidence="1">The sequence shown here is derived from an EMBL/GenBank/DDBJ whole genome shotgun (WGS) entry which is preliminary data.</text>
</comment>
<dbReference type="EMBL" id="DTBP01000046">
    <property type="protein sequence ID" value="HGQ74459.1"/>
    <property type="molecule type" value="Genomic_DNA"/>
</dbReference>
<organism evidence="1">
    <name type="scientific">Staphylothermus marinus</name>
    <dbReference type="NCBI Taxonomy" id="2280"/>
    <lineage>
        <taxon>Archaea</taxon>
        <taxon>Thermoproteota</taxon>
        <taxon>Thermoprotei</taxon>
        <taxon>Desulfurococcales</taxon>
        <taxon>Desulfurococcaceae</taxon>
        <taxon>Staphylothermus</taxon>
    </lineage>
</organism>
<reference evidence="1" key="1">
    <citation type="journal article" date="2020" name="mSystems">
        <title>Genome- and Community-Level Interaction Insights into Carbon Utilization and Element Cycling Functions of Hydrothermarchaeota in Hydrothermal Sediment.</title>
        <authorList>
            <person name="Zhou Z."/>
            <person name="Liu Y."/>
            <person name="Xu W."/>
            <person name="Pan J."/>
            <person name="Luo Z.H."/>
            <person name="Li M."/>
        </authorList>
    </citation>
    <scope>NUCLEOTIDE SEQUENCE [LARGE SCALE GENOMIC DNA]</scope>
    <source>
        <strain evidence="1">SpSt-648</strain>
    </source>
</reference>
<name>A0A7C4JLZ5_STAMA</name>
<sequence>MSFSWEPRWEKIIVESHGIVVRTCRDRITKMIACPICVNAAITCLDEENSERYEPKLIFFYSFEDLIQHIRDYHVYRAIRKKFLEKDVDDNSDYF</sequence>
<protein>
    <submittedName>
        <fullName evidence="1">Uncharacterized protein</fullName>
    </submittedName>
</protein>
<dbReference type="AlphaFoldDB" id="A0A7C4JLZ5"/>